<dbReference type="Pfam" id="PF13416">
    <property type="entry name" value="SBP_bac_8"/>
    <property type="match status" value="1"/>
</dbReference>
<dbReference type="SUPFAM" id="SSF53850">
    <property type="entry name" value="Periplasmic binding protein-like II"/>
    <property type="match status" value="1"/>
</dbReference>
<evidence type="ECO:0000256" key="2">
    <source>
        <dbReference type="ARBA" id="ARBA00008520"/>
    </source>
</evidence>
<keyword evidence="5" id="KW-0762">Sugar transport</keyword>
<name>H5XBX1_9PSEU</name>
<gene>
    <name evidence="5" type="ORF">SacmaDRAFT_4575</name>
</gene>
<sequence length="444" mass="48362">MSENDIVIRASFCDYLYPGYMDPLFERAEEFNSIHPGYRVEVTGHDFRLLPQIVADAAARGDAPDIAGYFYTATQFARDTRDATGAPLFTSVEREIAGRTEILGERVVLDDIVPAARDYFSYDGELVSAPLTASTVVLLANAELIQAAGIERLPGTWRELEAACTAIAKHTDGSVKGVAWPNHGWFFQQAVGQQSGLLVDQANGRAGRAEKVHLASPEMMNYVRWWQRLHSNGHYLYAGAKADWMGAFDAFVEQRVAFLATTSVEVGRATTTAREAGFTAVAGPLPHNENAPNAGTSIGGDSLWLADGLEPAKRDGALAFIQYLLRPEHAATWHRANGRIPLTRPALELLESEGWFREHPNARVATDQLDRADGSPAALGMLVGAFAAIQYGAPDAMHDVLVEGAEPVSRFERAQAEAQQELTAYNAQCTGAQPRTPQHLTVAW</sequence>
<comment type="subcellular location">
    <subcellularLocation>
        <location evidence="1">Cell envelope</location>
    </subcellularLocation>
</comment>
<dbReference type="eggNOG" id="COG1653">
    <property type="taxonomic scope" value="Bacteria"/>
</dbReference>
<evidence type="ECO:0000256" key="3">
    <source>
        <dbReference type="ARBA" id="ARBA00022448"/>
    </source>
</evidence>
<dbReference type="HOGENOM" id="CLU_031285_3_1_11"/>
<keyword evidence="6" id="KW-1185">Reference proteome</keyword>
<dbReference type="Proteomes" id="UP000004926">
    <property type="component" value="Chromosome"/>
</dbReference>
<dbReference type="AlphaFoldDB" id="H5XBX1"/>
<dbReference type="EMBL" id="CM001439">
    <property type="protein sequence ID" value="EHR52758.1"/>
    <property type="molecule type" value="Genomic_DNA"/>
</dbReference>
<organism evidence="5 6">
    <name type="scientific">Saccharomonospora marina XMU15</name>
    <dbReference type="NCBI Taxonomy" id="882083"/>
    <lineage>
        <taxon>Bacteria</taxon>
        <taxon>Bacillati</taxon>
        <taxon>Actinomycetota</taxon>
        <taxon>Actinomycetes</taxon>
        <taxon>Pseudonocardiales</taxon>
        <taxon>Pseudonocardiaceae</taxon>
        <taxon>Saccharomonospora</taxon>
    </lineage>
</organism>
<dbReference type="InterPro" id="IPR050490">
    <property type="entry name" value="Bact_solute-bd_prot1"/>
</dbReference>
<dbReference type="InterPro" id="IPR006059">
    <property type="entry name" value="SBP"/>
</dbReference>
<accession>H5XBX1</accession>
<protein>
    <submittedName>
        <fullName evidence="5">ABC-type sugar transport system, periplasmic component</fullName>
    </submittedName>
</protein>
<dbReference type="GO" id="GO:0030313">
    <property type="term" value="C:cell envelope"/>
    <property type="evidence" value="ECO:0007669"/>
    <property type="project" value="UniProtKB-SubCell"/>
</dbReference>
<evidence type="ECO:0000313" key="5">
    <source>
        <dbReference type="EMBL" id="EHR52758.1"/>
    </source>
</evidence>
<evidence type="ECO:0000313" key="6">
    <source>
        <dbReference type="Proteomes" id="UP000004926"/>
    </source>
</evidence>
<keyword evidence="3" id="KW-0813">Transport</keyword>
<dbReference type="STRING" id="882083.SacmaDRAFT_4575"/>
<dbReference type="RefSeq" id="WP_009156136.1">
    <property type="nucleotide sequence ID" value="NZ_CM001439.1"/>
</dbReference>
<dbReference type="OrthoDB" id="9780991at2"/>
<keyword evidence="4" id="KW-0732">Signal</keyword>
<dbReference type="PANTHER" id="PTHR43649:SF31">
    <property type="entry name" value="SN-GLYCEROL-3-PHOSPHATE-BINDING PERIPLASMIC PROTEIN UGPB"/>
    <property type="match status" value="1"/>
</dbReference>
<evidence type="ECO:0000256" key="1">
    <source>
        <dbReference type="ARBA" id="ARBA00004196"/>
    </source>
</evidence>
<evidence type="ECO:0000256" key="4">
    <source>
        <dbReference type="ARBA" id="ARBA00022729"/>
    </source>
</evidence>
<reference evidence="5 6" key="1">
    <citation type="journal article" date="2012" name="Stand. Genomic Sci.">
        <title>Genome sequence of the ocean sediment bacterium Saccharomonospora marina type strain (XMU15(T)).</title>
        <authorList>
            <person name="Klenk H.P."/>
            <person name="Lu M."/>
            <person name="Lucas S."/>
            <person name="Lapidus A."/>
            <person name="Copeland A."/>
            <person name="Pitluck S."/>
            <person name="Goodwin L.A."/>
            <person name="Han C."/>
            <person name="Tapia R."/>
            <person name="Brambilla E.M."/>
            <person name="Potter G."/>
            <person name="Land M."/>
            <person name="Ivanova N."/>
            <person name="Rohde M."/>
            <person name="Goker M."/>
            <person name="Detter J.C."/>
            <person name="Li W.J."/>
            <person name="Kyrpides N.C."/>
            <person name="Woyke T."/>
        </authorList>
    </citation>
    <scope>NUCLEOTIDE SEQUENCE [LARGE SCALE GENOMIC DNA]</scope>
    <source>
        <strain evidence="5 6">XMU15</strain>
    </source>
</reference>
<dbReference type="PANTHER" id="PTHR43649">
    <property type="entry name" value="ARABINOSE-BINDING PROTEIN-RELATED"/>
    <property type="match status" value="1"/>
</dbReference>
<proteinExistence type="inferred from homology"/>
<comment type="similarity">
    <text evidence="2">Belongs to the bacterial solute-binding protein 1 family.</text>
</comment>
<dbReference type="Gene3D" id="3.40.190.10">
    <property type="entry name" value="Periplasmic binding protein-like II"/>
    <property type="match status" value="2"/>
</dbReference>